<gene>
    <name evidence="3" type="ORF">ACFFK8_11845</name>
</gene>
<reference evidence="3 4" key="1">
    <citation type="submission" date="2024-09" db="EMBL/GenBank/DDBJ databases">
        <authorList>
            <person name="Sun Q."/>
            <person name="Mori K."/>
        </authorList>
    </citation>
    <scope>NUCLEOTIDE SEQUENCE [LARGE SCALE GENOMIC DNA]</scope>
    <source>
        <strain evidence="3 4">ATCC 51272</strain>
    </source>
</reference>
<protein>
    <submittedName>
        <fullName evidence="3">ComF family protein</fullName>
    </submittedName>
</protein>
<dbReference type="Pfam" id="PF00156">
    <property type="entry name" value="Pribosyltran"/>
    <property type="match status" value="1"/>
</dbReference>
<dbReference type="RefSeq" id="WP_027951736.1">
    <property type="nucleotide sequence ID" value="NZ_JADU01000007.1"/>
</dbReference>
<keyword evidence="4" id="KW-1185">Reference proteome</keyword>
<evidence type="ECO:0000259" key="2">
    <source>
        <dbReference type="Pfam" id="PF00156"/>
    </source>
</evidence>
<sequence length="235" mass="26151">MISKLFGRLTDLIAPRSCAVCGYRLAPGERVVCTPCNLHLPRTDHLARPYDNEMAKTFWGRIRHMEKAAALIYHEAGSQASNPIYALKYHHRPELGTMLGRMLGQEMAESGFWADIDLIVPVPLSPDRRRERGYNQSERIALGLSEVCGKPVLTDVLTRRDFRGSQTTKGRWERNANVAEAFALRNANKIKGAHLLLVDDIVTTGATICACAAELERVEGVRISVAALGFVDPRR</sequence>
<evidence type="ECO:0000313" key="3">
    <source>
        <dbReference type="EMBL" id="MFB9898464.1"/>
    </source>
</evidence>
<feature type="domain" description="Phosphoribosyltransferase" evidence="2">
    <location>
        <begin position="172"/>
        <end position="228"/>
    </location>
</feature>
<name>A0ABV5ZPG2_9BACT</name>
<dbReference type="SUPFAM" id="SSF53271">
    <property type="entry name" value="PRTase-like"/>
    <property type="match status" value="1"/>
</dbReference>
<dbReference type="InterPro" id="IPR029057">
    <property type="entry name" value="PRTase-like"/>
</dbReference>
<evidence type="ECO:0000313" key="4">
    <source>
        <dbReference type="Proteomes" id="UP001589688"/>
    </source>
</evidence>
<evidence type="ECO:0000256" key="1">
    <source>
        <dbReference type="ARBA" id="ARBA00008007"/>
    </source>
</evidence>
<dbReference type="CDD" id="cd06223">
    <property type="entry name" value="PRTases_typeI"/>
    <property type="match status" value="1"/>
</dbReference>
<dbReference type="Proteomes" id="UP001589688">
    <property type="component" value="Unassembled WGS sequence"/>
</dbReference>
<dbReference type="EMBL" id="JBHLZF010000002">
    <property type="protein sequence ID" value="MFB9898464.1"/>
    <property type="molecule type" value="Genomic_DNA"/>
</dbReference>
<dbReference type="PANTHER" id="PTHR47505:SF1">
    <property type="entry name" value="DNA UTILIZATION PROTEIN YHGH"/>
    <property type="match status" value="1"/>
</dbReference>
<dbReference type="InterPro" id="IPR000836">
    <property type="entry name" value="PRTase_dom"/>
</dbReference>
<dbReference type="InterPro" id="IPR051910">
    <property type="entry name" value="ComF/GntX_DNA_util-trans"/>
</dbReference>
<dbReference type="PANTHER" id="PTHR47505">
    <property type="entry name" value="DNA UTILIZATION PROTEIN YHGH"/>
    <property type="match status" value="1"/>
</dbReference>
<organism evidence="3 4">
    <name type="scientific">Hallella seregens ATCC 51272</name>
    <dbReference type="NCBI Taxonomy" id="1336250"/>
    <lineage>
        <taxon>Bacteria</taxon>
        <taxon>Pseudomonadati</taxon>
        <taxon>Bacteroidota</taxon>
        <taxon>Bacteroidia</taxon>
        <taxon>Bacteroidales</taxon>
        <taxon>Prevotellaceae</taxon>
        <taxon>Hallella</taxon>
    </lineage>
</organism>
<dbReference type="Gene3D" id="3.40.50.2020">
    <property type="match status" value="1"/>
</dbReference>
<comment type="similarity">
    <text evidence="1">Belongs to the ComF/GntX family.</text>
</comment>
<accession>A0ABV5ZPG2</accession>
<proteinExistence type="inferred from homology"/>
<comment type="caution">
    <text evidence="3">The sequence shown here is derived from an EMBL/GenBank/DDBJ whole genome shotgun (WGS) entry which is preliminary data.</text>
</comment>